<reference evidence="1" key="1">
    <citation type="submission" date="2012-04" db="EMBL/GenBank/DDBJ databases">
        <title>The Genome Sequence of Loa loa.</title>
        <authorList>
            <consortium name="The Broad Institute Genome Sequencing Platform"/>
            <consortium name="Broad Institute Genome Sequencing Center for Infectious Disease"/>
            <person name="Nutman T.B."/>
            <person name="Fink D.L."/>
            <person name="Russ C."/>
            <person name="Young S."/>
            <person name="Zeng Q."/>
            <person name="Gargeya S."/>
            <person name="Alvarado L."/>
            <person name="Berlin A."/>
            <person name="Chapman S.B."/>
            <person name="Chen Z."/>
            <person name="Freedman E."/>
            <person name="Gellesch M."/>
            <person name="Goldberg J."/>
            <person name="Griggs A."/>
            <person name="Gujja S."/>
            <person name="Heilman E.R."/>
            <person name="Heiman D."/>
            <person name="Howarth C."/>
            <person name="Mehta T."/>
            <person name="Neiman D."/>
            <person name="Pearson M."/>
            <person name="Roberts A."/>
            <person name="Saif S."/>
            <person name="Shea T."/>
            <person name="Shenoy N."/>
            <person name="Sisk P."/>
            <person name="Stolte C."/>
            <person name="Sykes S."/>
            <person name="White J."/>
            <person name="Yandava C."/>
            <person name="Haas B."/>
            <person name="Henn M.R."/>
            <person name="Nusbaum C."/>
            <person name="Birren B."/>
        </authorList>
    </citation>
    <scope>NUCLEOTIDE SEQUENCE [LARGE SCALE GENOMIC DNA]</scope>
</reference>
<gene>
    <name evidence="1" type="ORF">LOAG_06489</name>
</gene>
<proteinExistence type="predicted"/>
<dbReference type="CTD" id="9943901"/>
<dbReference type="KEGG" id="loa:LOAG_06489"/>
<evidence type="ECO:0000313" key="1">
    <source>
        <dbReference type="EMBL" id="EFO21997.1"/>
    </source>
</evidence>
<protein>
    <submittedName>
        <fullName evidence="1">Uncharacterized protein</fullName>
    </submittedName>
</protein>
<organism evidence="1">
    <name type="scientific">Loa loa</name>
    <name type="common">Eye worm</name>
    <name type="synonym">Filaria loa</name>
    <dbReference type="NCBI Taxonomy" id="7209"/>
    <lineage>
        <taxon>Eukaryota</taxon>
        <taxon>Metazoa</taxon>
        <taxon>Ecdysozoa</taxon>
        <taxon>Nematoda</taxon>
        <taxon>Chromadorea</taxon>
        <taxon>Rhabditida</taxon>
        <taxon>Spirurina</taxon>
        <taxon>Spiruromorpha</taxon>
        <taxon>Filarioidea</taxon>
        <taxon>Onchocercidae</taxon>
        <taxon>Loa</taxon>
    </lineage>
</organism>
<name>A0A1S0TYC1_LOALO</name>
<sequence>MQKNQREWETGKIDRVRYYRWYNDVNLEFYLSSTWSQIVVFGVRSLFTERQRDLPSVLFYINRLKNRVKMEAKGHFVIEDSQIAAKFIRLLFD</sequence>
<accession>A0A1S0TYC1</accession>
<dbReference type="EMBL" id="JH712230">
    <property type="protein sequence ID" value="EFO21997.1"/>
    <property type="molecule type" value="Genomic_DNA"/>
</dbReference>
<dbReference type="RefSeq" id="XP_003142073.1">
    <property type="nucleotide sequence ID" value="XM_003142025.1"/>
</dbReference>
<dbReference type="InParanoid" id="A0A1S0TYC1"/>
<dbReference type="AlphaFoldDB" id="A0A1S0TYC1"/>
<dbReference type="GeneID" id="9943901"/>